<dbReference type="EMBL" id="FNXT01000122">
    <property type="protein sequence ID" value="SZX61100.1"/>
    <property type="molecule type" value="Genomic_DNA"/>
</dbReference>
<dbReference type="InterPro" id="IPR004331">
    <property type="entry name" value="SPX_dom"/>
</dbReference>
<proteinExistence type="predicted"/>
<dbReference type="PANTHER" id="PTHR45978:SF7">
    <property type="entry name" value="SPX DOMAIN-CONTAINING PROTEIN 4"/>
    <property type="match status" value="1"/>
</dbReference>
<dbReference type="GO" id="GO:0016036">
    <property type="term" value="P:cellular response to phosphate starvation"/>
    <property type="evidence" value="ECO:0007669"/>
    <property type="project" value="InterPro"/>
</dbReference>
<keyword evidence="4" id="KW-1185">Reference proteome</keyword>
<organism evidence="3 4">
    <name type="scientific">Tetradesmus obliquus</name>
    <name type="common">Green alga</name>
    <name type="synonym">Acutodesmus obliquus</name>
    <dbReference type="NCBI Taxonomy" id="3088"/>
    <lineage>
        <taxon>Eukaryota</taxon>
        <taxon>Viridiplantae</taxon>
        <taxon>Chlorophyta</taxon>
        <taxon>core chlorophytes</taxon>
        <taxon>Chlorophyceae</taxon>
        <taxon>CS clade</taxon>
        <taxon>Sphaeropleales</taxon>
        <taxon>Scenedesmaceae</taxon>
        <taxon>Tetradesmus</taxon>
    </lineage>
</organism>
<evidence type="ECO:0000259" key="2">
    <source>
        <dbReference type="PROSITE" id="PS51382"/>
    </source>
</evidence>
<dbReference type="InterPro" id="IPR031142">
    <property type="entry name" value="SPX_prot"/>
</dbReference>
<feature type="compositionally biased region" description="Low complexity" evidence="1">
    <location>
        <begin position="228"/>
        <end position="258"/>
    </location>
</feature>
<feature type="compositionally biased region" description="Basic and acidic residues" evidence="1">
    <location>
        <begin position="44"/>
        <end position="53"/>
    </location>
</feature>
<evidence type="ECO:0000256" key="1">
    <source>
        <dbReference type="SAM" id="MobiDB-lite"/>
    </source>
</evidence>
<feature type="region of interest" description="Disordered" evidence="1">
    <location>
        <begin position="228"/>
        <end position="272"/>
    </location>
</feature>
<evidence type="ECO:0000313" key="4">
    <source>
        <dbReference type="Proteomes" id="UP000256970"/>
    </source>
</evidence>
<name>A0A383V824_TETOB</name>
<sequence length="375" mass="40013">MKFGKLLKETTEGMGPEMTDLFVRYKELKKYLKAMKKQKQPVEAAKEQDEEASHSGNQEVAPEQALSPEETAFVNMLNEDLLRFNRFFIDKEEDSVIKLQSLADRIAAASSAEQLQALKAELVDFHGEMVLLLHWSLLNYAAVVKILKKHDKRSGLLLRAPYLANVLQQPFYSTSVMSRLVKMAEEHINRLVDKQQAAGNGDAGSNGATAPAAAAADAATATATTYTAPDSAVTPPAAEAAGTAAAVDAGDAAAAARPGSRERSSSPDSSLPVDTAVFARTRMALQTWDQLCSNASTPSTVLPAGSSELVRQLKVRERWARLVGVPPGAAAAAMQGESQGPEQQQQQQGDAEGAAAAVHEAPALEDEAAAKRQCC</sequence>
<evidence type="ECO:0000313" key="3">
    <source>
        <dbReference type="EMBL" id="SZX61100.1"/>
    </source>
</evidence>
<dbReference type="PROSITE" id="PS51382">
    <property type="entry name" value="SPX"/>
    <property type="match status" value="1"/>
</dbReference>
<dbReference type="PANTHER" id="PTHR45978">
    <property type="entry name" value="SPX DOMAIN-CONTAINING PROTEIN 3"/>
    <property type="match status" value="1"/>
</dbReference>
<dbReference type="AlphaFoldDB" id="A0A383V824"/>
<accession>A0A383V824</accession>
<feature type="region of interest" description="Disordered" evidence="1">
    <location>
        <begin position="40"/>
        <end position="66"/>
    </location>
</feature>
<feature type="compositionally biased region" description="Low complexity" evidence="1">
    <location>
        <begin position="330"/>
        <end position="361"/>
    </location>
</feature>
<dbReference type="CDD" id="cd14481">
    <property type="entry name" value="SPX_AtSPX1_like"/>
    <property type="match status" value="1"/>
</dbReference>
<protein>
    <recommendedName>
        <fullName evidence="2">SPX domain-containing protein</fullName>
    </recommendedName>
</protein>
<feature type="region of interest" description="Disordered" evidence="1">
    <location>
        <begin position="330"/>
        <end position="375"/>
    </location>
</feature>
<dbReference type="STRING" id="3088.A0A383V824"/>
<reference evidence="3 4" key="1">
    <citation type="submission" date="2016-10" db="EMBL/GenBank/DDBJ databases">
        <authorList>
            <person name="Cai Z."/>
        </authorList>
    </citation>
    <scope>NUCLEOTIDE SEQUENCE [LARGE SCALE GENOMIC DNA]</scope>
</reference>
<dbReference type="Pfam" id="PF03105">
    <property type="entry name" value="SPX"/>
    <property type="match status" value="2"/>
</dbReference>
<feature type="domain" description="SPX" evidence="2">
    <location>
        <begin position="1"/>
        <end position="164"/>
    </location>
</feature>
<dbReference type="Proteomes" id="UP000256970">
    <property type="component" value="Unassembled WGS sequence"/>
</dbReference>
<gene>
    <name evidence="3" type="ORF">BQ4739_LOCUS1631</name>
</gene>